<dbReference type="Gene3D" id="3.40.50.300">
    <property type="entry name" value="P-loop containing nucleotide triphosphate hydrolases"/>
    <property type="match status" value="1"/>
</dbReference>
<dbReference type="Pfam" id="PF00004">
    <property type="entry name" value="AAA"/>
    <property type="match status" value="1"/>
</dbReference>
<dbReference type="InterPro" id="IPR003959">
    <property type="entry name" value="ATPase_AAA_core"/>
</dbReference>
<dbReference type="PANTHER" id="PTHR46411">
    <property type="entry name" value="FAMILY ATPASE, PUTATIVE-RELATED"/>
    <property type="match status" value="1"/>
</dbReference>
<dbReference type="InterPro" id="IPR003593">
    <property type="entry name" value="AAA+_ATPase"/>
</dbReference>
<dbReference type="InterPro" id="IPR027417">
    <property type="entry name" value="P-loop_NTPase"/>
</dbReference>
<sequence length="695" mass="77763">MTLTVKTVPSSGESQTPQTRKRARDEPSDDFDQNVSDDTTIEIGSHCEFKTLYEGPPGSCSCCKTWVEEYPTDLHNDIQELDETKRKAIVVRIRKGHSDGKPLELDSIVVQNQSLKTTLSELFKGYNGITASLSKLVFRSPFHPFHYRWTKFGAILKRQKEQDPVAAAYTQLLYDVLKKELGDTRAEVDDLLRNGVITFRHLWALFEPGIRVFGVVGGHERIYVVDSHSFQCTVLGGSELSLSAKFVTWNEQQFVYAPVTHSIPAFPGTKSITDLEMFPTSFLTSKEEVEARIIARGKRFWELRGFQYRAYTGTVRCVRPLADFHMDGRIIIDETSYQNSDPTAKHKPNAPRTNMPVGKSDATVPTLDTEESRHPKKPRTSGYSSTAKPPTGTAELKHDPFFDVETLTDDQLLLCSPVVKGYSLNLNRWGLFAVDNVKPIAWNDDAFPNLRLPTGYKSLITAFVEGQTSSTDNFDDIIAGKGKGVIMLLVGNPGTGKTLTAEAVADKVRRPLYILNAGELGQDASDIDTRLKSILQLAEKWNAVLLFDECDVFLAQRRTSDFERNEVVAVFLRLLEYFRGILLMTTNRGEDIDRAFHSRIHLTLQYPDLDAAAKEHIWRHFVGGRIAAAGGSDLSDEQYTSLSKLKMNGRQIKNTVKIATLLASQEGTCGLNLHHLVSVLKATGYTNEVDLAFKD</sequence>
<evidence type="ECO:0000256" key="1">
    <source>
        <dbReference type="SAM" id="MobiDB-lite"/>
    </source>
</evidence>
<proteinExistence type="predicted"/>
<keyword evidence="4" id="KW-1185">Reference proteome</keyword>
<name>A0AAN6WIE5_9PEZI</name>
<gene>
    <name evidence="3" type="ORF">QBC35DRAFT_509518</name>
</gene>
<evidence type="ECO:0000259" key="2">
    <source>
        <dbReference type="SMART" id="SM00382"/>
    </source>
</evidence>
<feature type="region of interest" description="Disordered" evidence="1">
    <location>
        <begin position="335"/>
        <end position="395"/>
    </location>
</feature>
<protein>
    <submittedName>
        <fullName evidence="3">ATPase</fullName>
    </submittedName>
</protein>
<feature type="compositionally biased region" description="Polar residues" evidence="1">
    <location>
        <begin position="1"/>
        <end position="18"/>
    </location>
</feature>
<dbReference type="GO" id="GO:0016887">
    <property type="term" value="F:ATP hydrolysis activity"/>
    <property type="evidence" value="ECO:0007669"/>
    <property type="project" value="InterPro"/>
</dbReference>
<dbReference type="GO" id="GO:0005524">
    <property type="term" value="F:ATP binding"/>
    <property type="evidence" value="ECO:0007669"/>
    <property type="project" value="InterPro"/>
</dbReference>
<feature type="domain" description="AAA+ ATPase" evidence="2">
    <location>
        <begin position="483"/>
        <end position="608"/>
    </location>
</feature>
<dbReference type="SUPFAM" id="SSF52540">
    <property type="entry name" value="P-loop containing nucleoside triphosphate hydrolases"/>
    <property type="match status" value="1"/>
</dbReference>
<organism evidence="3 4">
    <name type="scientific">Podospora australis</name>
    <dbReference type="NCBI Taxonomy" id="1536484"/>
    <lineage>
        <taxon>Eukaryota</taxon>
        <taxon>Fungi</taxon>
        <taxon>Dikarya</taxon>
        <taxon>Ascomycota</taxon>
        <taxon>Pezizomycotina</taxon>
        <taxon>Sordariomycetes</taxon>
        <taxon>Sordariomycetidae</taxon>
        <taxon>Sordariales</taxon>
        <taxon>Podosporaceae</taxon>
        <taxon>Podospora</taxon>
    </lineage>
</organism>
<dbReference type="SMART" id="SM00382">
    <property type="entry name" value="AAA"/>
    <property type="match status" value="1"/>
</dbReference>
<dbReference type="AlphaFoldDB" id="A0AAN6WIE5"/>
<dbReference type="InterPro" id="IPR054289">
    <property type="entry name" value="DUF7025"/>
</dbReference>
<dbReference type="PANTHER" id="PTHR46411:SF3">
    <property type="entry name" value="AAA+ ATPASE DOMAIN-CONTAINING PROTEIN"/>
    <property type="match status" value="1"/>
</dbReference>
<dbReference type="EMBL" id="MU864624">
    <property type="protein sequence ID" value="KAK4182673.1"/>
    <property type="molecule type" value="Genomic_DNA"/>
</dbReference>
<reference evidence="3" key="2">
    <citation type="submission" date="2023-05" db="EMBL/GenBank/DDBJ databases">
        <authorList>
            <consortium name="Lawrence Berkeley National Laboratory"/>
            <person name="Steindorff A."/>
            <person name="Hensen N."/>
            <person name="Bonometti L."/>
            <person name="Westerberg I."/>
            <person name="Brannstrom I.O."/>
            <person name="Guillou S."/>
            <person name="Cros-Aarteil S."/>
            <person name="Calhoun S."/>
            <person name="Haridas S."/>
            <person name="Kuo A."/>
            <person name="Mondo S."/>
            <person name="Pangilinan J."/>
            <person name="Riley R."/>
            <person name="Labutti K."/>
            <person name="Andreopoulos B."/>
            <person name="Lipzen A."/>
            <person name="Chen C."/>
            <person name="Yanf M."/>
            <person name="Daum C."/>
            <person name="Ng V."/>
            <person name="Clum A."/>
            <person name="Ohm R."/>
            <person name="Martin F."/>
            <person name="Silar P."/>
            <person name="Natvig D."/>
            <person name="Lalanne C."/>
            <person name="Gautier V."/>
            <person name="Ament-Velasquez S.L."/>
            <person name="Kruys A."/>
            <person name="Hutchinson M.I."/>
            <person name="Powell A.J."/>
            <person name="Barry K."/>
            <person name="Miller A.N."/>
            <person name="Grigoriev I.V."/>
            <person name="Debuchy R."/>
            <person name="Gladieux P."/>
            <person name="Thoren M.H."/>
            <person name="Johannesson H."/>
        </authorList>
    </citation>
    <scope>NUCLEOTIDE SEQUENCE</scope>
    <source>
        <strain evidence="3">PSN309</strain>
    </source>
</reference>
<comment type="caution">
    <text evidence="3">The sequence shown here is derived from an EMBL/GenBank/DDBJ whole genome shotgun (WGS) entry which is preliminary data.</text>
</comment>
<dbReference type="Proteomes" id="UP001302126">
    <property type="component" value="Unassembled WGS sequence"/>
</dbReference>
<evidence type="ECO:0000313" key="4">
    <source>
        <dbReference type="Proteomes" id="UP001302126"/>
    </source>
</evidence>
<accession>A0AAN6WIE5</accession>
<evidence type="ECO:0000313" key="3">
    <source>
        <dbReference type="EMBL" id="KAK4182673.1"/>
    </source>
</evidence>
<reference evidence="3" key="1">
    <citation type="journal article" date="2023" name="Mol. Phylogenet. Evol.">
        <title>Genome-scale phylogeny and comparative genomics of the fungal order Sordariales.</title>
        <authorList>
            <person name="Hensen N."/>
            <person name="Bonometti L."/>
            <person name="Westerberg I."/>
            <person name="Brannstrom I.O."/>
            <person name="Guillou S."/>
            <person name="Cros-Aarteil S."/>
            <person name="Calhoun S."/>
            <person name="Haridas S."/>
            <person name="Kuo A."/>
            <person name="Mondo S."/>
            <person name="Pangilinan J."/>
            <person name="Riley R."/>
            <person name="LaButti K."/>
            <person name="Andreopoulos B."/>
            <person name="Lipzen A."/>
            <person name="Chen C."/>
            <person name="Yan M."/>
            <person name="Daum C."/>
            <person name="Ng V."/>
            <person name="Clum A."/>
            <person name="Steindorff A."/>
            <person name="Ohm R.A."/>
            <person name="Martin F."/>
            <person name="Silar P."/>
            <person name="Natvig D.O."/>
            <person name="Lalanne C."/>
            <person name="Gautier V."/>
            <person name="Ament-Velasquez S.L."/>
            <person name="Kruys A."/>
            <person name="Hutchinson M.I."/>
            <person name="Powell A.J."/>
            <person name="Barry K."/>
            <person name="Miller A.N."/>
            <person name="Grigoriev I.V."/>
            <person name="Debuchy R."/>
            <person name="Gladieux P."/>
            <person name="Hiltunen Thoren M."/>
            <person name="Johannesson H."/>
        </authorList>
    </citation>
    <scope>NUCLEOTIDE SEQUENCE</scope>
    <source>
        <strain evidence="3">PSN309</strain>
    </source>
</reference>
<dbReference type="Pfam" id="PF22942">
    <property type="entry name" value="DUF7025"/>
    <property type="match status" value="1"/>
</dbReference>
<feature type="region of interest" description="Disordered" evidence="1">
    <location>
        <begin position="1"/>
        <end position="37"/>
    </location>
</feature>
<dbReference type="CDD" id="cd19481">
    <property type="entry name" value="RecA-like_protease"/>
    <property type="match status" value="1"/>
</dbReference>